<dbReference type="OrthoDB" id="5328682at2"/>
<dbReference type="AlphaFoldDB" id="W4VKU8"/>
<keyword evidence="3" id="KW-1185">Reference proteome</keyword>
<dbReference type="eggNOG" id="COG0829">
    <property type="taxonomic scope" value="Bacteria"/>
</dbReference>
<evidence type="ECO:0000313" key="2">
    <source>
        <dbReference type="EMBL" id="GAE93399.1"/>
    </source>
</evidence>
<dbReference type="RefSeq" id="WP_035723647.1">
    <property type="nucleotide sequence ID" value="NZ_BAVS01000012.1"/>
</dbReference>
<dbReference type="GO" id="GO:0016151">
    <property type="term" value="F:nickel cation binding"/>
    <property type="evidence" value="ECO:0007669"/>
    <property type="project" value="InterPro"/>
</dbReference>
<dbReference type="STRING" id="1298598.JCM21714_2479"/>
<sequence length="252" mass="29658">MSKKQLKARFQKANLLDYQKDVPLHVEKLDQKHRIFTTYMMNGWDEAKEPLDIHFTIKKASNIMIKHQPLTDSLPKEQSIYLQCNIEEEALALFDKREVMPPDHSHINQHIKVNVNGDAEFIWAEIVQLNQSLDYHYHSLMEIWDGSHCISYDPLQFSSQQKAILANHGLTEEFSYMASIWYISPNPPPFDEWDIQQRLSQAKHHRAGMTDLDGKGILIRWLSTDLSLLRQEVEDVLAFFDEKITELRKWRV</sequence>
<protein>
    <recommendedName>
        <fullName evidence="4">Urease accessory protein UreD</fullName>
    </recommendedName>
</protein>
<keyword evidence="1" id="KW-0143">Chaperone</keyword>
<dbReference type="Pfam" id="PF01774">
    <property type="entry name" value="UreD"/>
    <property type="match status" value="1"/>
</dbReference>
<dbReference type="InterPro" id="IPR002669">
    <property type="entry name" value="UreD"/>
</dbReference>
<accession>W4VKU8</accession>
<dbReference type="EMBL" id="BAVS01000012">
    <property type="protein sequence ID" value="GAE93399.1"/>
    <property type="molecule type" value="Genomic_DNA"/>
</dbReference>
<evidence type="ECO:0000256" key="1">
    <source>
        <dbReference type="ARBA" id="ARBA00023186"/>
    </source>
</evidence>
<name>W4VKU8_9BACI</name>
<reference evidence="2 3" key="1">
    <citation type="journal article" date="2014" name="Genome Announc.">
        <title>Draft Genome Sequence of the Boron-Tolerant and Moderately Halotolerant Bacterium Gracilibacillus boraciitolerans JCM 21714T.</title>
        <authorList>
            <person name="Ahmed I."/>
            <person name="Oshima K."/>
            <person name="Suda W."/>
            <person name="Kitamura K."/>
            <person name="Iida T."/>
            <person name="Ohmori Y."/>
            <person name="Fujiwara T."/>
            <person name="Hattori M."/>
            <person name="Ohkuma M."/>
        </authorList>
    </citation>
    <scope>NUCLEOTIDE SEQUENCE [LARGE SCALE GENOMIC DNA]</scope>
    <source>
        <strain evidence="2 3">JCM 21714</strain>
    </source>
</reference>
<dbReference type="Proteomes" id="UP000019102">
    <property type="component" value="Unassembled WGS sequence"/>
</dbReference>
<proteinExistence type="predicted"/>
<comment type="caution">
    <text evidence="2">The sequence shown here is derived from an EMBL/GenBank/DDBJ whole genome shotgun (WGS) entry which is preliminary data.</text>
</comment>
<organism evidence="2 3">
    <name type="scientific">Gracilibacillus boraciitolerans JCM 21714</name>
    <dbReference type="NCBI Taxonomy" id="1298598"/>
    <lineage>
        <taxon>Bacteria</taxon>
        <taxon>Bacillati</taxon>
        <taxon>Bacillota</taxon>
        <taxon>Bacilli</taxon>
        <taxon>Bacillales</taxon>
        <taxon>Bacillaceae</taxon>
        <taxon>Gracilibacillus</taxon>
    </lineage>
</organism>
<evidence type="ECO:0008006" key="4">
    <source>
        <dbReference type="Google" id="ProtNLM"/>
    </source>
</evidence>
<evidence type="ECO:0000313" key="3">
    <source>
        <dbReference type="Proteomes" id="UP000019102"/>
    </source>
</evidence>
<gene>
    <name evidence="2" type="ORF">JCM21714_2479</name>
</gene>